<dbReference type="EMBL" id="CCDP010000001">
    <property type="protein sequence ID" value="CDQ38918.1"/>
    <property type="molecule type" value="Genomic_DNA"/>
</dbReference>
<dbReference type="STRING" id="1462526.BN990_01195"/>
<name>A0A024Q8S4_9BACI</name>
<dbReference type="AlphaFoldDB" id="A0A024Q8S4"/>
<reference evidence="1 2" key="1">
    <citation type="submission" date="2014-03" db="EMBL/GenBank/DDBJ databases">
        <authorList>
            <person name="Urmite Genomes U."/>
        </authorList>
    </citation>
    <scope>NUCLEOTIDE SEQUENCE [LARGE SCALE GENOMIC DNA]</scope>
    <source>
        <strain evidence="1 2">Vm-5</strain>
    </source>
</reference>
<dbReference type="eggNOG" id="ENOG50331QR">
    <property type="taxonomic scope" value="Bacteria"/>
</dbReference>
<proteinExistence type="predicted"/>
<dbReference type="RefSeq" id="WP_051739032.1">
    <property type="nucleotide sequence ID" value="NZ_BNER01000003.1"/>
</dbReference>
<gene>
    <name evidence="1" type="ORF">BN990_01195</name>
</gene>
<comment type="caution">
    <text evidence="1">The sequence shown here is derived from an EMBL/GenBank/DDBJ whole genome shotgun (WGS) entry which is preliminary data.</text>
</comment>
<evidence type="ECO:0000313" key="1">
    <source>
        <dbReference type="EMBL" id="CDQ38918.1"/>
    </source>
</evidence>
<keyword evidence="2" id="KW-1185">Reference proteome</keyword>
<sequence>MTASLLDLYFLSPLFWTLLLLPNMEMATTQQVADFYEVSVDTIKTVLKRNKTELKSDGFVNGSGKFVKVNLTSTEIQQKQGYFLITDNQGNEVKVNNVRNSLFPKRAILRVGMLLRDSEVAKEVR</sequence>
<dbReference type="Proteomes" id="UP000028875">
    <property type="component" value="Unassembled WGS sequence"/>
</dbReference>
<reference evidence="2" key="2">
    <citation type="submission" date="2014-05" db="EMBL/GenBank/DDBJ databases">
        <title>Draft genome sequence of Virgibacillus massiliensis Vm-5.</title>
        <authorList>
            <person name="Khelaifia S."/>
            <person name="Croce O."/>
            <person name="Lagier J.C."/>
            <person name="Raoult D."/>
        </authorList>
    </citation>
    <scope>NUCLEOTIDE SEQUENCE [LARGE SCALE GENOMIC DNA]</scope>
    <source>
        <strain evidence="2">Vm-5</strain>
    </source>
</reference>
<evidence type="ECO:0000313" key="2">
    <source>
        <dbReference type="Proteomes" id="UP000028875"/>
    </source>
</evidence>
<accession>A0A024Q8S4</accession>
<organism evidence="1 2">
    <name type="scientific">Virgibacillus massiliensis</name>
    <dbReference type="NCBI Taxonomy" id="1462526"/>
    <lineage>
        <taxon>Bacteria</taxon>
        <taxon>Bacillati</taxon>
        <taxon>Bacillota</taxon>
        <taxon>Bacilli</taxon>
        <taxon>Bacillales</taxon>
        <taxon>Bacillaceae</taxon>
        <taxon>Virgibacillus</taxon>
    </lineage>
</organism>
<dbReference type="OrthoDB" id="696873at2"/>
<protein>
    <submittedName>
        <fullName evidence="1">Uncharacterized protein</fullName>
    </submittedName>
</protein>